<dbReference type="KEGG" id="acm:AciX9_0496"/>
<feature type="domain" description="DUF3592" evidence="2">
    <location>
        <begin position="51"/>
        <end position="121"/>
    </location>
</feature>
<keyword evidence="4" id="KW-1185">Reference proteome</keyword>
<dbReference type="HOGENOM" id="CLU_1658355_0_0_0"/>
<keyword evidence="1" id="KW-0812">Transmembrane</keyword>
<dbReference type="Proteomes" id="UP000000343">
    <property type="component" value="Chromosome"/>
</dbReference>
<reference evidence="4" key="1">
    <citation type="submission" date="2011-01" db="EMBL/GenBank/DDBJ databases">
        <title>Complete sequence of chromosome of Acidobacterium sp. MP5ACTX9.</title>
        <authorList>
            <consortium name="US DOE Joint Genome Institute"/>
            <person name="Lucas S."/>
            <person name="Copeland A."/>
            <person name="Lapidus A."/>
            <person name="Cheng J.-F."/>
            <person name="Goodwin L."/>
            <person name="Pitluck S."/>
            <person name="Teshima H."/>
            <person name="Detter J.C."/>
            <person name="Han C."/>
            <person name="Tapia R."/>
            <person name="Land M."/>
            <person name="Hauser L."/>
            <person name="Kyrpides N."/>
            <person name="Ivanova N."/>
            <person name="Ovchinnikova G."/>
            <person name="Pagani I."/>
            <person name="Rawat S.R."/>
            <person name="Mannisto M."/>
            <person name="Haggblom M.M."/>
            <person name="Woyke T."/>
        </authorList>
    </citation>
    <scope>NUCLEOTIDE SEQUENCE [LARGE SCALE GENOMIC DNA]</scope>
    <source>
        <strain evidence="4">MP5ACTX9</strain>
    </source>
</reference>
<protein>
    <recommendedName>
        <fullName evidence="2">DUF3592 domain-containing protein</fullName>
    </recommendedName>
</protein>
<dbReference type="InterPro" id="IPR021994">
    <property type="entry name" value="DUF3592"/>
</dbReference>
<proteinExistence type="predicted"/>
<organism evidence="4">
    <name type="scientific">Granulicella tundricola (strain ATCC BAA-1859 / DSM 23138 / MP5ACTX9)</name>
    <dbReference type="NCBI Taxonomy" id="1198114"/>
    <lineage>
        <taxon>Bacteria</taxon>
        <taxon>Pseudomonadati</taxon>
        <taxon>Acidobacteriota</taxon>
        <taxon>Terriglobia</taxon>
        <taxon>Terriglobales</taxon>
        <taxon>Acidobacteriaceae</taxon>
        <taxon>Granulicella</taxon>
    </lineage>
</organism>
<dbReference type="EMBL" id="CP002480">
    <property type="protein sequence ID" value="ADW67568.1"/>
    <property type="molecule type" value="Genomic_DNA"/>
</dbReference>
<feature type="transmembrane region" description="Helical" evidence="1">
    <location>
        <begin position="20"/>
        <end position="39"/>
    </location>
</feature>
<accession>E8WY29</accession>
<dbReference type="AlphaFoldDB" id="E8WY29"/>
<evidence type="ECO:0000313" key="4">
    <source>
        <dbReference type="Proteomes" id="UP000000343"/>
    </source>
</evidence>
<feature type="transmembrane region" description="Helical" evidence="1">
    <location>
        <begin position="130"/>
        <end position="147"/>
    </location>
</feature>
<evidence type="ECO:0000256" key="1">
    <source>
        <dbReference type="SAM" id="Phobius"/>
    </source>
</evidence>
<dbReference type="PaxDb" id="1198114-AciX9_0496"/>
<sequence>MLGCTMTETANKPVARQPVFYVALTFGLVLLGFAARGFYRDIRFVSMAATTQGTVTAVMRRDAGGHNGVSYLPRFAFTDQNGRLFTIVSKSGHNPASFSTGDKVQVLYDAQHPETAKIDSFGEIWTNDCALAFFGLVYAGLTLFALIRSRRSGLKLATG</sequence>
<dbReference type="Pfam" id="PF12158">
    <property type="entry name" value="DUF3592"/>
    <property type="match status" value="1"/>
</dbReference>
<keyword evidence="1" id="KW-0472">Membrane</keyword>
<evidence type="ECO:0000259" key="2">
    <source>
        <dbReference type="Pfam" id="PF12158"/>
    </source>
</evidence>
<dbReference type="eggNOG" id="ENOG5033GH2">
    <property type="taxonomic scope" value="Bacteria"/>
</dbReference>
<evidence type="ECO:0000313" key="3">
    <source>
        <dbReference type="EMBL" id="ADW67568.1"/>
    </source>
</evidence>
<gene>
    <name evidence="3" type="ordered locus">AciX9_0496</name>
</gene>
<name>E8WY29_GRATM</name>
<keyword evidence="1" id="KW-1133">Transmembrane helix</keyword>